<organism evidence="1">
    <name type="scientific">Opuntia streptacantha</name>
    <name type="common">Prickly pear cactus</name>
    <name type="synonym">Opuntia cardona</name>
    <dbReference type="NCBI Taxonomy" id="393608"/>
    <lineage>
        <taxon>Eukaryota</taxon>
        <taxon>Viridiplantae</taxon>
        <taxon>Streptophyta</taxon>
        <taxon>Embryophyta</taxon>
        <taxon>Tracheophyta</taxon>
        <taxon>Spermatophyta</taxon>
        <taxon>Magnoliopsida</taxon>
        <taxon>eudicotyledons</taxon>
        <taxon>Gunneridae</taxon>
        <taxon>Pentapetalae</taxon>
        <taxon>Caryophyllales</taxon>
        <taxon>Cactineae</taxon>
        <taxon>Cactaceae</taxon>
        <taxon>Opuntioideae</taxon>
        <taxon>Opuntia</taxon>
    </lineage>
</organism>
<reference evidence="1" key="1">
    <citation type="journal article" date="2013" name="J. Plant Res.">
        <title>Effect of fungi and light on seed germination of three Opuntia species from semiarid lands of central Mexico.</title>
        <authorList>
            <person name="Delgado-Sanchez P."/>
            <person name="Jimenez-Bremont J.F."/>
            <person name="Guerrero-Gonzalez Mde L."/>
            <person name="Flores J."/>
        </authorList>
    </citation>
    <scope>NUCLEOTIDE SEQUENCE</scope>
    <source>
        <tissue evidence="1">Cladode</tissue>
    </source>
</reference>
<protein>
    <submittedName>
        <fullName evidence="1">Uncharacterized protein</fullName>
    </submittedName>
</protein>
<sequence length="132" mass="14316">MNSSNWFSFYCLRKQSLSLRKIPLIKFNLGPLPQSKRIQAPPNNIITIFTTEMGHDSSGLSGAATVGYEDGIRQSHEVGAVAAAAEAATGFDRDVGRRETHKILQGLKRTLTPASSIGAYPYLNLSLIAVLL</sequence>
<reference evidence="1" key="2">
    <citation type="submission" date="2020-07" db="EMBL/GenBank/DDBJ databases">
        <authorList>
            <person name="Vera ALvarez R."/>
            <person name="Arias-Moreno D.M."/>
            <person name="Jimenez-Jacinto V."/>
            <person name="Jimenez-Bremont J.F."/>
            <person name="Swaminathan K."/>
            <person name="Moose S.P."/>
            <person name="Guerrero-Gonzalez M.L."/>
            <person name="Marino-Ramirez L."/>
            <person name="Landsman D."/>
            <person name="Rodriguez-Kessler M."/>
            <person name="Delgado-Sanchez P."/>
        </authorList>
    </citation>
    <scope>NUCLEOTIDE SEQUENCE</scope>
    <source>
        <tissue evidence="1">Cladode</tissue>
    </source>
</reference>
<evidence type="ECO:0000313" key="1">
    <source>
        <dbReference type="EMBL" id="MBA4615565.1"/>
    </source>
</evidence>
<dbReference type="AlphaFoldDB" id="A0A7C9CHF5"/>
<accession>A0A7C9CHF5</accession>
<name>A0A7C9CHF5_OPUST</name>
<dbReference type="EMBL" id="GISG01007894">
    <property type="protein sequence ID" value="MBA4615565.1"/>
    <property type="molecule type" value="Transcribed_RNA"/>
</dbReference>
<proteinExistence type="predicted"/>
<dbReference type="EMBL" id="GISG01007892">
    <property type="protein sequence ID" value="MBA4615564.1"/>
    <property type="molecule type" value="Transcribed_RNA"/>
</dbReference>
<dbReference type="EMBL" id="GISG01007888">
    <property type="protein sequence ID" value="MBA4615562.1"/>
    <property type="molecule type" value="Transcribed_RNA"/>
</dbReference>